<accession>T5A6K5</accession>
<dbReference type="EMBL" id="KE659531">
    <property type="protein sequence ID" value="EQK97447.1"/>
    <property type="molecule type" value="Genomic_DNA"/>
</dbReference>
<dbReference type="Proteomes" id="UP000019374">
    <property type="component" value="Unassembled WGS sequence"/>
</dbReference>
<protein>
    <submittedName>
        <fullName evidence="1">Polyprotein</fullName>
    </submittedName>
</protein>
<reference evidence="1 2" key="1">
    <citation type="journal article" date="2013" name="Chin. Sci. Bull.">
        <title>Genome survey uncovers the secrets of sex and lifestyle in caterpillar fungus.</title>
        <authorList>
            <person name="Hu X."/>
            <person name="Zhang Y."/>
            <person name="Xiao G."/>
            <person name="Zheng P."/>
            <person name="Xia Y."/>
            <person name="Zhang X."/>
            <person name="St Leger R.J."/>
            <person name="Liu X."/>
            <person name="Wang C."/>
        </authorList>
    </citation>
    <scope>NUCLEOTIDE SEQUENCE [LARGE SCALE GENOMIC DNA]</scope>
    <source>
        <strain evidence="2">Co18 / CGMCC 3.14243</strain>
        <tissue evidence="1">Fruit-body</tissue>
    </source>
</reference>
<dbReference type="OrthoDB" id="4948765at2759"/>
<evidence type="ECO:0000313" key="2">
    <source>
        <dbReference type="Proteomes" id="UP000019374"/>
    </source>
</evidence>
<gene>
    <name evidence="1" type="ORF">OCS_06841</name>
</gene>
<name>T5A6K5_OPHSC</name>
<sequence length="522" mass="59660">MITTNLSPAALTADNHTSIPLEQLMKNIAVQETLYRYVHVNLWENNITPDEQDKVAVTTYVARFMSNCGYDIKLHNDAIFEYFQEHFEGWTESTWDKVNQDYKRTLKNLLRRRGIYIRTGRKNGSSVQQFLSLQTISDPPTWPEGDFLKQQFDKGTEAYTTKMEMKRAAATAAVAFKPSPSPTAAAPVPPPVVQDSAAVPLPAAPLEAYTMLPPADIPNVTIGANAQLSFARLWDRNMKYTGEPYDLLDDKLRIFMRICYNLQIKPGQFHALLPQILTGRAQTYYVDHINWTGTFRTAYDSLKQHFETEVNHRHYYTDWITTTFNKLRAEHPTKSPHKVLQLLFDKLQLCQRALGKDFAGDLPLRYTLVRACRGVPELAFALYDPPDNIETLFSHLRSCLETHLARGTSTRYAQGPQSHYLDRRYSNNHASGRGISRGCGWNYSQGYRGSRPWSKKCFVCGEEGCWSTQHTAEEQQKAKAQCLAHCHFASVPLVDFSAYVMAYEGDEMDGPDDWNEEEHSWE</sequence>
<proteinExistence type="predicted"/>
<evidence type="ECO:0000313" key="1">
    <source>
        <dbReference type="EMBL" id="EQK97447.1"/>
    </source>
</evidence>
<dbReference type="HOGENOM" id="CLU_492655_0_0_1"/>
<dbReference type="eggNOG" id="KOG0017">
    <property type="taxonomic scope" value="Eukaryota"/>
</dbReference>
<dbReference type="AlphaFoldDB" id="T5A6K5"/>
<organism evidence="1 2">
    <name type="scientific">Ophiocordyceps sinensis (strain Co18 / CGMCC 3.14243)</name>
    <name type="common">Yarsagumba caterpillar fungus</name>
    <name type="synonym">Hirsutella sinensis</name>
    <dbReference type="NCBI Taxonomy" id="911162"/>
    <lineage>
        <taxon>Eukaryota</taxon>
        <taxon>Fungi</taxon>
        <taxon>Dikarya</taxon>
        <taxon>Ascomycota</taxon>
        <taxon>Pezizomycotina</taxon>
        <taxon>Sordariomycetes</taxon>
        <taxon>Hypocreomycetidae</taxon>
        <taxon>Hypocreales</taxon>
        <taxon>Ophiocordycipitaceae</taxon>
        <taxon>Ophiocordyceps</taxon>
    </lineage>
</organism>